<feature type="transmembrane region" description="Helical" evidence="7">
    <location>
        <begin position="349"/>
        <end position="373"/>
    </location>
</feature>
<comment type="subcellular location">
    <subcellularLocation>
        <location evidence="1">Membrane</location>
        <topology evidence="1">Multi-pass membrane protein</topology>
    </subcellularLocation>
</comment>
<evidence type="ECO:0000259" key="8">
    <source>
        <dbReference type="Pfam" id="PF00324"/>
    </source>
</evidence>
<dbReference type="GO" id="GO:0055075">
    <property type="term" value="P:potassium ion homeostasis"/>
    <property type="evidence" value="ECO:0007669"/>
    <property type="project" value="TreeGrafter"/>
</dbReference>
<comment type="similarity">
    <text evidence="2">Belongs to the SLC12A transporter family.</text>
</comment>
<comment type="caution">
    <text evidence="9">The sequence shown here is derived from an EMBL/GenBank/DDBJ whole genome shotgun (WGS) entry which is preliminary data.</text>
</comment>
<feature type="transmembrane region" description="Helical" evidence="7">
    <location>
        <begin position="26"/>
        <end position="46"/>
    </location>
</feature>
<dbReference type="FunFam" id="1.20.1740.10:FF:000013">
    <property type="entry name" value="Solute carrier family 12 member"/>
    <property type="match status" value="1"/>
</dbReference>
<evidence type="ECO:0000256" key="2">
    <source>
        <dbReference type="ARBA" id="ARBA00010593"/>
    </source>
</evidence>
<dbReference type="GO" id="GO:0016020">
    <property type="term" value="C:membrane"/>
    <property type="evidence" value="ECO:0007669"/>
    <property type="project" value="UniProtKB-SubCell"/>
</dbReference>
<accession>A0A0M0K9Y6</accession>
<feature type="transmembrane region" description="Helical" evidence="7">
    <location>
        <begin position="53"/>
        <end position="76"/>
    </location>
</feature>
<feature type="transmembrane region" description="Helical" evidence="7">
    <location>
        <begin position="461"/>
        <end position="479"/>
    </location>
</feature>
<keyword evidence="10" id="KW-1185">Reference proteome</keyword>
<keyword evidence="6 7" id="KW-0472">Membrane</keyword>
<feature type="transmembrane region" description="Helical" evidence="7">
    <location>
        <begin position="175"/>
        <end position="193"/>
    </location>
</feature>
<evidence type="ECO:0000256" key="4">
    <source>
        <dbReference type="ARBA" id="ARBA00022692"/>
    </source>
</evidence>
<dbReference type="GO" id="GO:0055064">
    <property type="term" value="P:chloride ion homeostasis"/>
    <property type="evidence" value="ECO:0007669"/>
    <property type="project" value="TreeGrafter"/>
</dbReference>
<evidence type="ECO:0000256" key="3">
    <source>
        <dbReference type="ARBA" id="ARBA00022448"/>
    </source>
</evidence>
<name>A0A0M0K9Y6_9EUKA</name>
<dbReference type="Proteomes" id="UP000037460">
    <property type="component" value="Unassembled WGS sequence"/>
</dbReference>
<dbReference type="GO" id="GO:0015379">
    <property type="term" value="F:potassium:chloride symporter activity"/>
    <property type="evidence" value="ECO:0007669"/>
    <property type="project" value="TreeGrafter"/>
</dbReference>
<evidence type="ECO:0000313" key="9">
    <source>
        <dbReference type="EMBL" id="KOO35228.1"/>
    </source>
</evidence>
<evidence type="ECO:0000256" key="1">
    <source>
        <dbReference type="ARBA" id="ARBA00004141"/>
    </source>
</evidence>
<dbReference type="GO" id="GO:0006884">
    <property type="term" value="P:cell volume homeostasis"/>
    <property type="evidence" value="ECO:0007669"/>
    <property type="project" value="TreeGrafter"/>
</dbReference>
<protein>
    <submittedName>
        <fullName evidence="9">Solute carrier family 12 member 9-like protein</fullName>
    </submittedName>
</protein>
<dbReference type="PANTHER" id="PTHR11827">
    <property type="entry name" value="SOLUTE CARRIER FAMILY 12, CATION COTRANSPORTERS"/>
    <property type="match status" value="1"/>
</dbReference>
<evidence type="ECO:0000256" key="7">
    <source>
        <dbReference type="SAM" id="Phobius"/>
    </source>
</evidence>
<evidence type="ECO:0000256" key="5">
    <source>
        <dbReference type="ARBA" id="ARBA00022989"/>
    </source>
</evidence>
<proteinExistence type="inferred from homology"/>
<evidence type="ECO:0000256" key="6">
    <source>
        <dbReference type="ARBA" id="ARBA00023136"/>
    </source>
</evidence>
<dbReference type="EMBL" id="JWZX01000939">
    <property type="protein sequence ID" value="KOO35228.1"/>
    <property type="molecule type" value="Genomic_DNA"/>
</dbReference>
<evidence type="ECO:0000313" key="10">
    <source>
        <dbReference type="Proteomes" id="UP000037460"/>
    </source>
</evidence>
<reference evidence="10" key="1">
    <citation type="journal article" date="2015" name="PLoS Genet.">
        <title>Genome Sequence and Transcriptome Analyses of Chrysochromulina tobin: Metabolic Tools for Enhanced Algal Fitness in the Prominent Order Prymnesiales (Haptophyceae).</title>
        <authorList>
            <person name="Hovde B.T."/>
            <person name="Deodato C.R."/>
            <person name="Hunsperger H.M."/>
            <person name="Ryken S.A."/>
            <person name="Yost W."/>
            <person name="Jha R.K."/>
            <person name="Patterson J."/>
            <person name="Monnat R.J. Jr."/>
            <person name="Barlow S.B."/>
            <person name="Starkenburg S.R."/>
            <person name="Cattolico R.A."/>
        </authorList>
    </citation>
    <scope>NUCLEOTIDE SEQUENCE</scope>
    <source>
        <strain evidence="10">CCMP291</strain>
    </source>
</reference>
<organism evidence="9 10">
    <name type="scientific">Chrysochromulina tobinii</name>
    <dbReference type="NCBI Taxonomy" id="1460289"/>
    <lineage>
        <taxon>Eukaryota</taxon>
        <taxon>Haptista</taxon>
        <taxon>Haptophyta</taxon>
        <taxon>Prymnesiophyceae</taxon>
        <taxon>Prymnesiales</taxon>
        <taxon>Chrysochromulinaceae</taxon>
        <taxon>Chrysochromulina</taxon>
    </lineage>
</organism>
<feature type="domain" description="Amino acid permease/ SLC12A" evidence="8">
    <location>
        <begin position="34"/>
        <end position="523"/>
    </location>
</feature>
<gene>
    <name evidence="9" type="ORF">Ctob_015697</name>
</gene>
<sequence length="561" mass="60583">MRAPLINNDGPATLSGRDPHASHNNLGIINGCYVPVLLNILGAVLFSRVGFSVGFLGWAGSLLLFCFSESIAYLTITSFSALVTNGRMRGGGAYYMISRSLGPAFGGSCGLLFWLTYCLNVTFNTVAFTEMFVTTFLPEWSGGNEGQIDCNVEVDPSGNAFANTFAMSPEQLKKVAVSSFTLFLVFLVGFKGAGAFARVNVVIFSGLMLSLAVGIGTIWLSRTPRAIEKKLMFLVNLSGALEDIEAELLPSRWADAQKGNLSVALFPFAWSADCPVASLDGVALSCGPNGKGANLSGDLADPGFAIPYGTLAAVSTAFFFYIMLIFGQAGSLDRIALQFDMDVMQDACINQYFIVMGISTACLSTSLGSLFGASRILQAIARDNIYPCLRPFAYGSRTGDEPRVAIVLCWAVAQIGLMLGDLSAVAPILTNFFLITYALTNLSAFFLAISKVPNYRPHFKYTHPLLSLLGAFLTLAAMVYLNALFALITVLFVLALFVYITFSFKEHSRWVDISYALAYKVAVAALRTMEGQRRDPKYWRASLALLLPIEGREATSLLGRP</sequence>
<dbReference type="AlphaFoldDB" id="A0A0M0K9Y6"/>
<dbReference type="InterPro" id="IPR004841">
    <property type="entry name" value="AA-permease/SLC12A_dom"/>
</dbReference>
<dbReference type="Pfam" id="PF00324">
    <property type="entry name" value="AA_permease"/>
    <property type="match status" value="1"/>
</dbReference>
<keyword evidence="4 7" id="KW-0812">Transmembrane</keyword>
<feature type="transmembrane region" description="Helical" evidence="7">
    <location>
        <begin position="96"/>
        <end position="115"/>
    </location>
</feature>
<dbReference type="PIRSF" id="PIRSF006060">
    <property type="entry name" value="AA_transporter"/>
    <property type="match status" value="1"/>
</dbReference>
<feature type="transmembrane region" description="Helical" evidence="7">
    <location>
        <begin position="305"/>
        <end position="329"/>
    </location>
</feature>
<feature type="transmembrane region" description="Helical" evidence="7">
    <location>
        <begin position="428"/>
        <end position="449"/>
    </location>
</feature>
<keyword evidence="3" id="KW-0813">Transport</keyword>
<dbReference type="OrthoDB" id="2020542at2759"/>
<dbReference type="Gene3D" id="1.20.1740.10">
    <property type="entry name" value="Amino acid/polyamine transporter I"/>
    <property type="match status" value="1"/>
</dbReference>
<feature type="transmembrane region" description="Helical" evidence="7">
    <location>
        <begin position="199"/>
        <end position="220"/>
    </location>
</feature>
<dbReference type="InterPro" id="IPR004842">
    <property type="entry name" value="SLC12A_fam"/>
</dbReference>
<dbReference type="PANTHER" id="PTHR11827:SF72">
    <property type="entry name" value="GH08340P"/>
    <property type="match status" value="1"/>
</dbReference>
<keyword evidence="5 7" id="KW-1133">Transmembrane helix</keyword>